<dbReference type="GO" id="GO:0009423">
    <property type="term" value="P:chorismate biosynthetic process"/>
    <property type="evidence" value="ECO:0007669"/>
    <property type="project" value="TreeGrafter"/>
</dbReference>
<dbReference type="InterPro" id="IPR036291">
    <property type="entry name" value="NAD(P)-bd_dom_sf"/>
</dbReference>
<sequence length="217" mass="23273">MPLKLQALHKVDELTPEARATGCVNTTFFCSSATSSSTLRHVGTNTDAAAVSNVLLSAFLAFPTPPPISAPKQFAPGRAAAFVVGGGGATRAAIYALSRLNLSPIFIVNRKPVETEAVVDSFPAVDLRPLPTVEQARQEMEDLRKRGLRLVCGVGAIPYMVYKPRMTTLRALGEERGWTSVCGTEVVLGNCFEQFKLWTGRDVPVDVRSSARALLAA</sequence>
<proteinExistence type="predicted"/>
<dbReference type="EMBL" id="BJWK01000001">
    <property type="protein sequence ID" value="GEM06183.1"/>
    <property type="molecule type" value="Genomic_DNA"/>
</dbReference>
<dbReference type="PANTHER" id="PTHR21089">
    <property type="entry name" value="SHIKIMATE DEHYDROGENASE"/>
    <property type="match status" value="1"/>
</dbReference>
<dbReference type="InterPro" id="IPR022893">
    <property type="entry name" value="Shikimate_DH_fam"/>
</dbReference>
<evidence type="ECO:0000313" key="2">
    <source>
        <dbReference type="Proteomes" id="UP000321518"/>
    </source>
</evidence>
<name>A0A511K768_RHOTO</name>
<dbReference type="Proteomes" id="UP000321518">
    <property type="component" value="Unassembled WGS sequence"/>
</dbReference>
<protein>
    <submittedName>
        <fullName evidence="1">3-dehydroquinate synthase</fullName>
    </submittedName>
</protein>
<gene>
    <name evidence="1" type="ORF">Rt10032_c01g0200</name>
</gene>
<dbReference type="GO" id="GO:0019632">
    <property type="term" value="P:shikimate metabolic process"/>
    <property type="evidence" value="ECO:0007669"/>
    <property type="project" value="TreeGrafter"/>
</dbReference>
<dbReference type="AlphaFoldDB" id="A0A511K768"/>
<comment type="caution">
    <text evidence="1">The sequence shown here is derived from an EMBL/GenBank/DDBJ whole genome shotgun (WGS) entry which is preliminary data.</text>
</comment>
<dbReference type="GO" id="GO:0004764">
    <property type="term" value="F:shikimate 3-dehydrogenase (NADP+) activity"/>
    <property type="evidence" value="ECO:0007669"/>
    <property type="project" value="InterPro"/>
</dbReference>
<evidence type="ECO:0000313" key="1">
    <source>
        <dbReference type="EMBL" id="GEM06183.1"/>
    </source>
</evidence>
<organism evidence="1 2">
    <name type="scientific">Rhodotorula toruloides</name>
    <name type="common">Yeast</name>
    <name type="synonym">Rhodosporidium toruloides</name>
    <dbReference type="NCBI Taxonomy" id="5286"/>
    <lineage>
        <taxon>Eukaryota</taxon>
        <taxon>Fungi</taxon>
        <taxon>Dikarya</taxon>
        <taxon>Basidiomycota</taxon>
        <taxon>Pucciniomycotina</taxon>
        <taxon>Microbotryomycetes</taxon>
        <taxon>Sporidiobolales</taxon>
        <taxon>Sporidiobolaceae</taxon>
        <taxon>Rhodotorula</taxon>
    </lineage>
</organism>
<accession>A0A511K768</accession>
<dbReference type="Gene3D" id="3.40.50.720">
    <property type="entry name" value="NAD(P)-binding Rossmann-like Domain"/>
    <property type="match status" value="1"/>
</dbReference>
<dbReference type="OrthoDB" id="204377at2759"/>
<dbReference type="PANTHER" id="PTHR21089:SF1">
    <property type="entry name" value="BIFUNCTIONAL 3-DEHYDROQUINATE DEHYDRATASE_SHIKIMATE DEHYDROGENASE, CHLOROPLASTIC"/>
    <property type="match status" value="1"/>
</dbReference>
<reference evidence="1 2" key="1">
    <citation type="submission" date="2019-07" db="EMBL/GenBank/DDBJ databases">
        <title>Rhodotorula toruloides NBRC10032 genome sequencing.</title>
        <authorList>
            <person name="Shida Y."/>
            <person name="Takaku H."/>
            <person name="Ogasawara W."/>
            <person name="Mori K."/>
        </authorList>
    </citation>
    <scope>NUCLEOTIDE SEQUENCE [LARGE SCALE GENOMIC DNA]</scope>
    <source>
        <strain evidence="1 2">NBRC10032</strain>
    </source>
</reference>
<dbReference type="SUPFAM" id="SSF51735">
    <property type="entry name" value="NAD(P)-binding Rossmann-fold domains"/>
    <property type="match status" value="1"/>
</dbReference>